<reference evidence="1 2" key="1">
    <citation type="submission" date="2015-06" db="EMBL/GenBank/DDBJ databases">
        <title>Draft genome of the ant-associated black yeast Phialophora attae CBS 131958.</title>
        <authorList>
            <person name="Moreno L.F."/>
            <person name="Stielow B.J."/>
            <person name="de Hoog S."/>
            <person name="Vicente V.A."/>
            <person name="Weiss V.A."/>
            <person name="de Vries M."/>
            <person name="Cruz L.M."/>
            <person name="Souza E.M."/>
        </authorList>
    </citation>
    <scope>NUCLEOTIDE SEQUENCE [LARGE SCALE GENOMIC DNA]</scope>
    <source>
        <strain evidence="1 2">CBS 131958</strain>
    </source>
</reference>
<dbReference type="VEuPathDB" id="FungiDB:AB675_7985"/>
<dbReference type="PANTHER" id="PTHR36978">
    <property type="entry name" value="P-LOOP CONTAINING NUCLEOTIDE TRIPHOSPHATE HYDROLASE"/>
    <property type="match status" value="1"/>
</dbReference>
<dbReference type="STRING" id="1664694.A0A0N1P1N6"/>
<name>A0A0N1P1N6_9EURO</name>
<proteinExistence type="predicted"/>
<dbReference type="Pfam" id="PF17784">
    <property type="entry name" value="Sulfotransfer_4"/>
    <property type="match status" value="1"/>
</dbReference>
<dbReference type="InterPro" id="IPR040632">
    <property type="entry name" value="Sulfotransfer_4"/>
</dbReference>
<dbReference type="PANTHER" id="PTHR36978:SF4">
    <property type="entry name" value="P-LOOP CONTAINING NUCLEOSIDE TRIPHOSPHATE HYDROLASE PROTEIN"/>
    <property type="match status" value="1"/>
</dbReference>
<evidence type="ECO:0008006" key="3">
    <source>
        <dbReference type="Google" id="ProtNLM"/>
    </source>
</evidence>
<dbReference type="Gene3D" id="3.40.50.300">
    <property type="entry name" value="P-loop containing nucleotide triphosphate hydrolases"/>
    <property type="match status" value="1"/>
</dbReference>
<dbReference type="RefSeq" id="XP_018000949.1">
    <property type="nucleotide sequence ID" value="XM_018148394.1"/>
</dbReference>
<protein>
    <recommendedName>
        <fullName evidence="3">NAD dependent epimerase/dehydratase</fullName>
    </recommendedName>
</protein>
<evidence type="ECO:0000313" key="2">
    <source>
        <dbReference type="Proteomes" id="UP000038010"/>
    </source>
</evidence>
<dbReference type="AlphaFoldDB" id="A0A0N1P1N6"/>
<dbReference type="OrthoDB" id="408152at2759"/>
<comment type="caution">
    <text evidence="1">The sequence shown here is derived from an EMBL/GenBank/DDBJ whole genome shotgun (WGS) entry which is preliminary data.</text>
</comment>
<keyword evidence="2" id="KW-1185">Reference proteome</keyword>
<accession>A0A0N1P1N6</accession>
<evidence type="ECO:0000313" key="1">
    <source>
        <dbReference type="EMBL" id="KPI40986.1"/>
    </source>
</evidence>
<organism evidence="1 2">
    <name type="scientific">Cyphellophora attinorum</name>
    <dbReference type="NCBI Taxonomy" id="1664694"/>
    <lineage>
        <taxon>Eukaryota</taxon>
        <taxon>Fungi</taxon>
        <taxon>Dikarya</taxon>
        <taxon>Ascomycota</taxon>
        <taxon>Pezizomycotina</taxon>
        <taxon>Eurotiomycetes</taxon>
        <taxon>Chaetothyriomycetidae</taxon>
        <taxon>Chaetothyriales</taxon>
        <taxon>Cyphellophoraceae</taxon>
        <taxon>Cyphellophora</taxon>
    </lineage>
</organism>
<sequence length="294" mass="33165">MPPTEAEYEKYGAWAVIRYPDKNFDRRKCQRVVPFQVINASAPRTGTISMQEALSILGFANPYHSSALFENCRDCDMWTEALNAKYRPSPTRRLYSRTEFDQLLGHCGAAGDGPAFMFWKELLDAYPDAKVILVGRDREKWLKSMRQVMEALLTPASKVMGILEPSRAGRILKLTRLYSGLWFGTVDNMTTETTMANAWAAYERHYAEVRATVPKDRLLEYKLGSGWEPLCDFLGVKDVPQVPFPHRNDAQTMGAAIDLFNQLAVKTALRNVAIVVGLVAVLAKGVLELHRWSS</sequence>
<dbReference type="EMBL" id="LFJN01000010">
    <property type="protein sequence ID" value="KPI40986.1"/>
    <property type="molecule type" value="Genomic_DNA"/>
</dbReference>
<dbReference type="InterPro" id="IPR027417">
    <property type="entry name" value="P-loop_NTPase"/>
</dbReference>
<dbReference type="SUPFAM" id="SSF52540">
    <property type="entry name" value="P-loop containing nucleoside triphosphate hydrolases"/>
    <property type="match status" value="1"/>
</dbReference>
<gene>
    <name evidence="1" type="ORF">AB675_7985</name>
</gene>
<dbReference type="Proteomes" id="UP000038010">
    <property type="component" value="Unassembled WGS sequence"/>
</dbReference>
<dbReference type="GeneID" id="28740274"/>